<comment type="caution">
    <text evidence="1">The sequence shown here is derived from an EMBL/GenBank/DDBJ whole genome shotgun (WGS) entry which is preliminary data.</text>
</comment>
<dbReference type="Pfam" id="PF12006">
    <property type="entry name" value="DUF3500"/>
    <property type="match status" value="1"/>
</dbReference>
<protein>
    <submittedName>
        <fullName evidence="1">Uncharacterized protein DUF3500</fullName>
    </submittedName>
</protein>
<dbReference type="AlphaFoldDB" id="A0A4R6XGM5"/>
<accession>A0A4R6XGM5</accession>
<dbReference type="PANTHER" id="PTHR37489:SF1">
    <property type="entry name" value="DUF3500 DOMAIN-CONTAINING PROTEIN"/>
    <property type="match status" value="1"/>
</dbReference>
<name>A0A4R6XGM5_9GAMM</name>
<dbReference type="Proteomes" id="UP000295724">
    <property type="component" value="Unassembled WGS sequence"/>
</dbReference>
<gene>
    <name evidence="1" type="ORF">C8D91_2487</name>
</gene>
<proteinExistence type="predicted"/>
<keyword evidence="2" id="KW-1185">Reference proteome</keyword>
<evidence type="ECO:0000313" key="2">
    <source>
        <dbReference type="Proteomes" id="UP000295724"/>
    </source>
</evidence>
<dbReference type="PANTHER" id="PTHR37489">
    <property type="entry name" value="DUF3500 DOMAIN-CONTAINING PROTEIN"/>
    <property type="match status" value="1"/>
</dbReference>
<dbReference type="EMBL" id="SNZB01000006">
    <property type="protein sequence ID" value="TDR17429.1"/>
    <property type="molecule type" value="Genomic_DNA"/>
</dbReference>
<reference evidence="1 2" key="1">
    <citation type="submission" date="2019-03" db="EMBL/GenBank/DDBJ databases">
        <title>Genomic Encyclopedia of Type Strains, Phase IV (KMG-IV): sequencing the most valuable type-strain genomes for metagenomic binning, comparative biology and taxonomic classification.</title>
        <authorList>
            <person name="Goeker M."/>
        </authorList>
    </citation>
    <scope>NUCLEOTIDE SEQUENCE [LARGE SCALE GENOMIC DNA]</scope>
    <source>
        <strain evidence="1 2">DSM 25488</strain>
    </source>
</reference>
<dbReference type="OrthoDB" id="581140at2"/>
<sequence>MKKERTNKYITALVFTMTVFSFNIHAEVTEKSISLLSQQIVDHLSRDHDEFVLSEVIGSDIDKNEYLPIDLQIRPHSLIFENLSATERKQIKLLISQVLSPKGYLKLLTNLSIDNDLSKQSDRSTKHAIKFYGKPSTGSWGFKFEGYHLSLTFLLENHEFKFINFFIGQDIKMLNKTEFLPSALYNQEAQMGSDLMNGLSARQLGKTYLSMNAPNDIITNPKQSYRIQEKWGLPSKSLSKKQMPSFEYWVMQYLDLFNIQLIKRFIDEVKEHKFEELYFVWSGHLDISNKNFYYLIYNDRIIIEHSVRDNHIHSITRITF</sequence>
<dbReference type="InterPro" id="IPR021889">
    <property type="entry name" value="DUF3500"/>
</dbReference>
<evidence type="ECO:0000313" key="1">
    <source>
        <dbReference type="EMBL" id="TDR17429.1"/>
    </source>
</evidence>
<organism evidence="1 2">
    <name type="scientific">Marinicella litoralis</name>
    <dbReference type="NCBI Taxonomy" id="644220"/>
    <lineage>
        <taxon>Bacteria</taxon>
        <taxon>Pseudomonadati</taxon>
        <taxon>Pseudomonadota</taxon>
        <taxon>Gammaproteobacteria</taxon>
        <taxon>Lysobacterales</taxon>
        <taxon>Marinicellaceae</taxon>
        <taxon>Marinicella</taxon>
    </lineage>
</organism>